<feature type="domain" description="Ketopantoate reductase N-terminal" evidence="5">
    <location>
        <begin position="8"/>
        <end position="167"/>
    </location>
</feature>
<dbReference type="Gene3D" id="3.40.50.720">
    <property type="entry name" value="NAD(P)-binding Rossmann-like Domain"/>
    <property type="match status" value="1"/>
</dbReference>
<dbReference type="InterPro" id="IPR003710">
    <property type="entry name" value="ApbA"/>
</dbReference>
<accession>A0AAE8MMW5</accession>
<dbReference type="GO" id="GO:0015940">
    <property type="term" value="P:pantothenate biosynthetic process"/>
    <property type="evidence" value="ECO:0007669"/>
    <property type="project" value="InterPro"/>
</dbReference>
<feature type="domain" description="Ketopantoate reductase C-terminal" evidence="6">
    <location>
        <begin position="201"/>
        <end position="324"/>
    </location>
</feature>
<dbReference type="InterPro" id="IPR013752">
    <property type="entry name" value="KPA_reductase"/>
</dbReference>
<evidence type="ECO:0000256" key="3">
    <source>
        <dbReference type="ARBA" id="ARBA00023002"/>
    </source>
</evidence>
<keyword evidence="8" id="KW-1185">Reference proteome</keyword>
<dbReference type="GO" id="GO:0005737">
    <property type="term" value="C:cytoplasm"/>
    <property type="evidence" value="ECO:0007669"/>
    <property type="project" value="TreeGrafter"/>
</dbReference>
<comment type="catalytic activity">
    <reaction evidence="4">
        <text>(R)-pantoate + NADP(+) = 2-dehydropantoate + NADPH + H(+)</text>
        <dbReference type="Rhea" id="RHEA:16233"/>
        <dbReference type="ChEBI" id="CHEBI:11561"/>
        <dbReference type="ChEBI" id="CHEBI:15378"/>
        <dbReference type="ChEBI" id="CHEBI:15980"/>
        <dbReference type="ChEBI" id="CHEBI:57783"/>
        <dbReference type="ChEBI" id="CHEBI:58349"/>
        <dbReference type="EC" id="1.1.1.169"/>
    </reaction>
</comment>
<evidence type="ECO:0000256" key="4">
    <source>
        <dbReference type="RuleBase" id="RU362068"/>
    </source>
</evidence>
<dbReference type="EC" id="1.1.1.169" evidence="4"/>
<proteinExistence type="inferred from homology"/>
<evidence type="ECO:0000259" key="5">
    <source>
        <dbReference type="Pfam" id="PF02558"/>
    </source>
</evidence>
<evidence type="ECO:0000313" key="7">
    <source>
        <dbReference type="EMBL" id="SPJ93233.1"/>
    </source>
</evidence>
<evidence type="ECO:0000256" key="2">
    <source>
        <dbReference type="ARBA" id="ARBA00022857"/>
    </source>
</evidence>
<dbReference type="NCBIfam" id="TIGR00745">
    <property type="entry name" value="apbA_panE"/>
    <property type="match status" value="1"/>
</dbReference>
<name>A0AAE8MMW5_9HYPO</name>
<sequence>MTSSKSKVLLVGSGGIGTIAALNLERGGLAEVSSVLRSNFKVVYNKGFTIRSCEHGDVHNWRPTEILNAIPNVQACATNRPFNYIVCCTKNIPDINPTICDIIAPAVTPGHTAIVLIQNGLNIQKPLFNRFPTNIIISGVSRIDAHEIAPGIVEQKQNDLLHIGAFENDHLSNEEQQAAAQRFVDIYSAGGKTTCLYKPDVEFDRWSKLVYNASFNPICALTGLNTGDLQKVGRVIDTLVIPAMKEVLDVAHVAGHSLPENVVEDTIRSNPIDENIAPSMQIDLQKGNFIEHENILGEVVREAQRGQRVATPVLSTLYELCGAIQWKLKENRSRI</sequence>
<evidence type="ECO:0000259" key="6">
    <source>
        <dbReference type="Pfam" id="PF08546"/>
    </source>
</evidence>
<dbReference type="Pfam" id="PF08546">
    <property type="entry name" value="ApbA_C"/>
    <property type="match status" value="1"/>
</dbReference>
<dbReference type="InterPro" id="IPR013328">
    <property type="entry name" value="6PGD_dom2"/>
</dbReference>
<dbReference type="EMBL" id="ONZP01001100">
    <property type="protein sequence ID" value="SPJ93233.1"/>
    <property type="molecule type" value="Genomic_DNA"/>
</dbReference>
<organism evidence="7 8">
    <name type="scientific">Fusarium torulosum</name>
    <dbReference type="NCBI Taxonomy" id="33205"/>
    <lineage>
        <taxon>Eukaryota</taxon>
        <taxon>Fungi</taxon>
        <taxon>Dikarya</taxon>
        <taxon>Ascomycota</taxon>
        <taxon>Pezizomycotina</taxon>
        <taxon>Sordariomycetes</taxon>
        <taxon>Hypocreomycetidae</taxon>
        <taxon>Hypocreales</taxon>
        <taxon>Nectriaceae</taxon>
        <taxon>Fusarium</taxon>
    </lineage>
</organism>
<comment type="function">
    <text evidence="4">Catalyzes the NADPH-dependent reduction of ketopantoate into pantoic acid.</text>
</comment>
<comment type="caution">
    <text evidence="7">The sequence shown here is derived from an EMBL/GenBank/DDBJ whole genome shotgun (WGS) entry which is preliminary data.</text>
</comment>
<comment type="similarity">
    <text evidence="1 4">Belongs to the ketopantoate reductase family.</text>
</comment>
<keyword evidence="3 4" id="KW-0560">Oxidoreductase</keyword>
<evidence type="ECO:0000313" key="8">
    <source>
        <dbReference type="Proteomes" id="UP001187734"/>
    </source>
</evidence>
<dbReference type="FunFam" id="3.40.50.720:FF:000739">
    <property type="entry name" value="2-dehydropantoate 2-reductase"/>
    <property type="match status" value="1"/>
</dbReference>
<evidence type="ECO:0000256" key="1">
    <source>
        <dbReference type="ARBA" id="ARBA00007870"/>
    </source>
</evidence>
<dbReference type="FunFam" id="1.10.1040.10:FF:000017">
    <property type="entry name" value="2-dehydropantoate 2-reductase"/>
    <property type="match status" value="1"/>
</dbReference>
<dbReference type="GO" id="GO:0008677">
    <property type="term" value="F:2-dehydropantoate 2-reductase activity"/>
    <property type="evidence" value="ECO:0007669"/>
    <property type="project" value="UniProtKB-EC"/>
</dbReference>
<dbReference type="InterPro" id="IPR008927">
    <property type="entry name" value="6-PGluconate_DH-like_C_sf"/>
</dbReference>
<keyword evidence="2 4" id="KW-0521">NADP</keyword>
<dbReference type="Proteomes" id="UP001187734">
    <property type="component" value="Unassembled WGS sequence"/>
</dbReference>
<dbReference type="InterPro" id="IPR051402">
    <property type="entry name" value="KPR-Related"/>
</dbReference>
<dbReference type="PANTHER" id="PTHR21708:SF30">
    <property type="entry name" value="2-DEHYDROPANTOATE 2-REDUCTASE-RELATED"/>
    <property type="match status" value="1"/>
</dbReference>
<dbReference type="SUPFAM" id="SSF48179">
    <property type="entry name" value="6-phosphogluconate dehydrogenase C-terminal domain-like"/>
    <property type="match status" value="1"/>
</dbReference>
<protein>
    <recommendedName>
        <fullName evidence="4">2-dehydropantoate 2-reductase</fullName>
        <ecNumber evidence="4">1.1.1.169</ecNumber>
    </recommendedName>
    <alternativeName>
        <fullName evidence="4">Ketopantoate reductase</fullName>
    </alternativeName>
</protein>
<dbReference type="Gene3D" id="1.10.1040.10">
    <property type="entry name" value="N-(1-d-carboxylethyl)-l-norvaline Dehydrogenase, domain 2"/>
    <property type="match status" value="1"/>
</dbReference>
<dbReference type="PANTHER" id="PTHR21708">
    <property type="entry name" value="PROBABLE 2-DEHYDROPANTOATE 2-REDUCTASE"/>
    <property type="match status" value="1"/>
</dbReference>
<dbReference type="AlphaFoldDB" id="A0AAE8MMW5"/>
<dbReference type="InterPro" id="IPR013332">
    <property type="entry name" value="KPR_N"/>
</dbReference>
<gene>
    <name evidence="7" type="ORF">FTOL_13839</name>
</gene>
<dbReference type="Pfam" id="PF02558">
    <property type="entry name" value="ApbA"/>
    <property type="match status" value="1"/>
</dbReference>
<reference evidence="7" key="1">
    <citation type="submission" date="2018-03" db="EMBL/GenBank/DDBJ databases">
        <authorList>
            <person name="Guldener U."/>
        </authorList>
    </citation>
    <scope>NUCLEOTIDE SEQUENCE</scope>
</reference>